<gene>
    <name evidence="1" type="ORF">N3K66_001120</name>
</gene>
<protein>
    <submittedName>
        <fullName evidence="1">Uncharacterized protein</fullName>
    </submittedName>
</protein>
<proteinExistence type="predicted"/>
<reference evidence="1" key="1">
    <citation type="submission" date="2022-10" db="EMBL/GenBank/DDBJ databases">
        <title>Complete Genome of Trichothecium roseum strain YXFP-22015, a Plant Pathogen Isolated from Citrus.</title>
        <authorList>
            <person name="Wang Y."/>
            <person name="Zhu L."/>
        </authorList>
    </citation>
    <scope>NUCLEOTIDE SEQUENCE</scope>
    <source>
        <strain evidence="1">YXFP-22015</strain>
    </source>
</reference>
<evidence type="ECO:0000313" key="2">
    <source>
        <dbReference type="Proteomes" id="UP001163324"/>
    </source>
</evidence>
<sequence length="390" mass="44426">MIGVQRSSRAGALVAGAVLLMMVFFTVAYHHLDTLNSYLPSENHLPKPSKAAGGVASPGEEEWKDHMREFYLREMFGPEVTVDNETYSAWGAFEHKLPGKARWTKPLGENLCIIDLDNRPFRKGNEIFGSHPMSWDDPRSVHGLSLGVLNHWLYAKIHGYRYYFIETQDFEDRRASWKKPPVMSELLKDHEACIYLDSDAIFRNLGLPFEWLMNYWGLHPEANSLALALDPPEDKNRDKFGKVNLNTGFIVAQNNAKTHEIFDEWRACPDDGGRHPDCVNFRLASPGSPTDQGGFGTYIRYDYPEEIRELKCNEANGFTESRTGCNGQFIKHVWTGKDTWMKASVGAQLPGKFLELFHEAFLDDVPNFYFTEDELMKGITHQLRPQADGA</sequence>
<evidence type="ECO:0000313" key="1">
    <source>
        <dbReference type="EMBL" id="KAI9904591.1"/>
    </source>
</evidence>
<keyword evidence="2" id="KW-1185">Reference proteome</keyword>
<accession>A0ACC0VDT8</accession>
<name>A0ACC0VDT8_9HYPO</name>
<comment type="caution">
    <text evidence="1">The sequence shown here is derived from an EMBL/GenBank/DDBJ whole genome shotgun (WGS) entry which is preliminary data.</text>
</comment>
<organism evidence="1 2">
    <name type="scientific">Trichothecium roseum</name>
    <dbReference type="NCBI Taxonomy" id="47278"/>
    <lineage>
        <taxon>Eukaryota</taxon>
        <taxon>Fungi</taxon>
        <taxon>Dikarya</taxon>
        <taxon>Ascomycota</taxon>
        <taxon>Pezizomycotina</taxon>
        <taxon>Sordariomycetes</taxon>
        <taxon>Hypocreomycetidae</taxon>
        <taxon>Hypocreales</taxon>
        <taxon>Hypocreales incertae sedis</taxon>
        <taxon>Trichothecium</taxon>
    </lineage>
</organism>
<dbReference type="EMBL" id="CM047940">
    <property type="protein sequence ID" value="KAI9904591.1"/>
    <property type="molecule type" value="Genomic_DNA"/>
</dbReference>
<dbReference type="Proteomes" id="UP001163324">
    <property type="component" value="Chromosome 1"/>
</dbReference>